<dbReference type="AlphaFoldDB" id="A0A3N0E0B5"/>
<dbReference type="PANTHER" id="PTHR30055:SF234">
    <property type="entry name" value="HTH-TYPE TRANSCRIPTIONAL REGULATOR BETI"/>
    <property type="match status" value="1"/>
</dbReference>
<feature type="domain" description="HTH tetR-type" evidence="6">
    <location>
        <begin position="22"/>
        <end position="82"/>
    </location>
</feature>
<evidence type="ECO:0000256" key="4">
    <source>
        <dbReference type="PROSITE-ProRule" id="PRU00335"/>
    </source>
</evidence>
<keyword evidence="3" id="KW-0804">Transcription</keyword>
<evidence type="ECO:0000259" key="6">
    <source>
        <dbReference type="PROSITE" id="PS50977"/>
    </source>
</evidence>
<dbReference type="GO" id="GO:0000976">
    <property type="term" value="F:transcription cis-regulatory region binding"/>
    <property type="evidence" value="ECO:0007669"/>
    <property type="project" value="TreeGrafter"/>
</dbReference>
<organism evidence="7 8">
    <name type="scientific">Nocardioides marmorisolisilvae</name>
    <dbReference type="NCBI Taxonomy" id="1542737"/>
    <lineage>
        <taxon>Bacteria</taxon>
        <taxon>Bacillati</taxon>
        <taxon>Actinomycetota</taxon>
        <taxon>Actinomycetes</taxon>
        <taxon>Propionibacteriales</taxon>
        <taxon>Nocardioidaceae</taxon>
        <taxon>Nocardioides</taxon>
    </lineage>
</organism>
<gene>
    <name evidence="7" type="ORF">EFL95_02660</name>
</gene>
<dbReference type="SUPFAM" id="SSF46689">
    <property type="entry name" value="Homeodomain-like"/>
    <property type="match status" value="1"/>
</dbReference>
<dbReference type="InterPro" id="IPR050109">
    <property type="entry name" value="HTH-type_TetR-like_transc_reg"/>
</dbReference>
<evidence type="ECO:0000313" key="8">
    <source>
        <dbReference type="Proteomes" id="UP000277094"/>
    </source>
</evidence>
<keyword evidence="2 4" id="KW-0238">DNA-binding</keyword>
<evidence type="ECO:0000256" key="1">
    <source>
        <dbReference type="ARBA" id="ARBA00023015"/>
    </source>
</evidence>
<sequence>MGSPATSTARSYGGKTAAERTAERRERLIEATINVLAEAGEGRATMTAICSGAGLTERYFYESFANLDEAMVAAFDHVCSEILTLAAQVIENTPGTPEQRVHAVMETFVEMVVTSPSKGKVAVMHTSANPELRGRRNDLMAVFSDFVAREADELYGERTWPAERARVFGVVYIAGFAELISAWLNGDVAQSPAELVDTASDLFTALFRRV</sequence>
<dbReference type="SUPFAM" id="SSF48498">
    <property type="entry name" value="Tetracyclin repressor-like, C-terminal domain"/>
    <property type="match status" value="1"/>
</dbReference>
<accession>A0A3N0E0B5</accession>
<feature type="DNA-binding region" description="H-T-H motif" evidence="4">
    <location>
        <begin position="45"/>
        <end position="64"/>
    </location>
</feature>
<dbReference type="Proteomes" id="UP000277094">
    <property type="component" value="Unassembled WGS sequence"/>
</dbReference>
<evidence type="ECO:0000313" key="7">
    <source>
        <dbReference type="EMBL" id="RNL81281.1"/>
    </source>
</evidence>
<dbReference type="PANTHER" id="PTHR30055">
    <property type="entry name" value="HTH-TYPE TRANSCRIPTIONAL REGULATOR RUTR"/>
    <property type="match status" value="1"/>
</dbReference>
<evidence type="ECO:0000256" key="2">
    <source>
        <dbReference type="ARBA" id="ARBA00023125"/>
    </source>
</evidence>
<dbReference type="OrthoDB" id="9790413at2"/>
<protein>
    <submittedName>
        <fullName evidence="7">TetR/AcrR family transcriptional regulator</fullName>
    </submittedName>
</protein>
<dbReference type="PROSITE" id="PS50977">
    <property type="entry name" value="HTH_TETR_2"/>
    <property type="match status" value="1"/>
</dbReference>
<dbReference type="InterPro" id="IPR009057">
    <property type="entry name" value="Homeodomain-like_sf"/>
</dbReference>
<dbReference type="EMBL" id="RJSG01000001">
    <property type="protein sequence ID" value="RNL81281.1"/>
    <property type="molecule type" value="Genomic_DNA"/>
</dbReference>
<name>A0A3N0E0B5_9ACTN</name>
<dbReference type="GO" id="GO:0003700">
    <property type="term" value="F:DNA-binding transcription factor activity"/>
    <property type="evidence" value="ECO:0007669"/>
    <property type="project" value="TreeGrafter"/>
</dbReference>
<dbReference type="RefSeq" id="WP_123232484.1">
    <property type="nucleotide sequence ID" value="NZ_RJSG01000001.1"/>
</dbReference>
<dbReference type="InterPro" id="IPR036271">
    <property type="entry name" value="Tet_transcr_reg_TetR-rel_C_sf"/>
</dbReference>
<feature type="compositionally biased region" description="Polar residues" evidence="5">
    <location>
        <begin position="1"/>
        <end position="10"/>
    </location>
</feature>
<feature type="region of interest" description="Disordered" evidence="5">
    <location>
        <begin position="1"/>
        <end position="23"/>
    </location>
</feature>
<evidence type="ECO:0000256" key="3">
    <source>
        <dbReference type="ARBA" id="ARBA00023163"/>
    </source>
</evidence>
<dbReference type="InterPro" id="IPR001647">
    <property type="entry name" value="HTH_TetR"/>
</dbReference>
<dbReference type="Gene3D" id="1.10.357.10">
    <property type="entry name" value="Tetracycline Repressor, domain 2"/>
    <property type="match status" value="1"/>
</dbReference>
<evidence type="ECO:0000256" key="5">
    <source>
        <dbReference type="SAM" id="MobiDB-lite"/>
    </source>
</evidence>
<keyword evidence="8" id="KW-1185">Reference proteome</keyword>
<reference evidence="7 8" key="1">
    <citation type="submission" date="2018-11" db="EMBL/GenBank/DDBJ databases">
        <authorList>
            <person name="Li F."/>
        </authorList>
    </citation>
    <scope>NUCLEOTIDE SEQUENCE [LARGE SCALE GENOMIC DNA]</scope>
    <source>
        <strain evidence="7 8">KIS18-7</strain>
    </source>
</reference>
<keyword evidence="1" id="KW-0805">Transcription regulation</keyword>
<proteinExistence type="predicted"/>
<comment type="caution">
    <text evidence="7">The sequence shown here is derived from an EMBL/GenBank/DDBJ whole genome shotgun (WGS) entry which is preliminary data.</text>
</comment>